<feature type="compositionally biased region" description="Polar residues" evidence="6">
    <location>
        <begin position="451"/>
        <end position="468"/>
    </location>
</feature>
<feature type="region of interest" description="Disordered" evidence="6">
    <location>
        <begin position="522"/>
        <end position="551"/>
    </location>
</feature>
<keyword evidence="10" id="KW-1185">Reference proteome</keyword>
<dbReference type="CTD" id="20195485"/>
<dbReference type="InterPro" id="IPR019748">
    <property type="entry name" value="FERM_central"/>
</dbReference>
<dbReference type="HOGENOM" id="CLU_494858_0_0_1"/>
<dbReference type="InterPro" id="IPR018979">
    <property type="entry name" value="FERM_N"/>
</dbReference>
<keyword evidence="4" id="KW-0009">Actin-binding</keyword>
<dbReference type="GO" id="GO:0005886">
    <property type="term" value="C:plasma membrane"/>
    <property type="evidence" value="ECO:0000318"/>
    <property type="project" value="GO_Central"/>
</dbReference>
<reference evidence="8 10" key="2">
    <citation type="journal article" date="2013" name="Nature">
        <title>Insights into bilaterian evolution from three spiralian genomes.</title>
        <authorList>
            <person name="Simakov O."/>
            <person name="Marletaz F."/>
            <person name="Cho S.J."/>
            <person name="Edsinger-Gonzales E."/>
            <person name="Havlak P."/>
            <person name="Hellsten U."/>
            <person name="Kuo D.H."/>
            <person name="Larsson T."/>
            <person name="Lv J."/>
            <person name="Arendt D."/>
            <person name="Savage R."/>
            <person name="Osoegawa K."/>
            <person name="de Jong P."/>
            <person name="Grimwood J."/>
            <person name="Chapman J.A."/>
            <person name="Shapiro H."/>
            <person name="Aerts A."/>
            <person name="Otillar R.P."/>
            <person name="Terry A.Y."/>
            <person name="Boore J.L."/>
            <person name="Grigoriev I.V."/>
            <person name="Lindberg D.R."/>
            <person name="Seaver E.C."/>
            <person name="Weisblat D.A."/>
            <person name="Putnam N.H."/>
            <person name="Rokhsar D.S."/>
        </authorList>
    </citation>
    <scope>NUCLEOTIDE SEQUENCE</scope>
</reference>
<dbReference type="EMBL" id="KB097222">
    <property type="protein sequence ID" value="ESN98189.1"/>
    <property type="molecule type" value="Genomic_DNA"/>
</dbReference>
<dbReference type="SUPFAM" id="SSF54236">
    <property type="entry name" value="Ubiquitin-like"/>
    <property type="match status" value="1"/>
</dbReference>
<dbReference type="Proteomes" id="UP000015101">
    <property type="component" value="Unassembled WGS sequence"/>
</dbReference>
<dbReference type="InParanoid" id="T1EFY3"/>
<dbReference type="InterPro" id="IPR014352">
    <property type="entry name" value="FERM/acyl-CoA-bd_prot_sf"/>
</dbReference>
<keyword evidence="5" id="KW-0206">Cytoskeleton</keyword>
<dbReference type="PROSITE" id="PS00661">
    <property type="entry name" value="FERM_2"/>
    <property type="match status" value="1"/>
</dbReference>
<feature type="region of interest" description="Disordered" evidence="6">
    <location>
        <begin position="415"/>
        <end position="468"/>
    </location>
</feature>
<dbReference type="SUPFAM" id="SSF50729">
    <property type="entry name" value="PH domain-like"/>
    <property type="match status" value="1"/>
</dbReference>
<feature type="domain" description="FERM" evidence="7">
    <location>
        <begin position="36"/>
        <end position="319"/>
    </location>
</feature>
<dbReference type="eggNOG" id="KOG3527">
    <property type="taxonomic scope" value="Eukaryota"/>
</dbReference>
<dbReference type="SMART" id="SM01196">
    <property type="entry name" value="FERM_C"/>
    <property type="match status" value="1"/>
</dbReference>
<dbReference type="InterPro" id="IPR019747">
    <property type="entry name" value="FERM_CS"/>
</dbReference>
<reference evidence="9" key="3">
    <citation type="submission" date="2015-06" db="UniProtKB">
        <authorList>
            <consortium name="EnsemblMetazoa"/>
        </authorList>
    </citation>
    <scope>IDENTIFICATION</scope>
</reference>
<dbReference type="Gene3D" id="3.10.20.90">
    <property type="entry name" value="Phosphatidylinositol 3-kinase Catalytic Subunit, Chain A, domain 1"/>
    <property type="match status" value="1"/>
</dbReference>
<feature type="compositionally biased region" description="Polar residues" evidence="6">
    <location>
        <begin position="419"/>
        <end position="431"/>
    </location>
</feature>
<dbReference type="PRINTS" id="PR00935">
    <property type="entry name" value="BAND41"/>
</dbReference>
<dbReference type="PRINTS" id="PR00661">
    <property type="entry name" value="ERMFAMILY"/>
</dbReference>
<evidence type="ECO:0000256" key="5">
    <source>
        <dbReference type="ARBA" id="ARBA00023212"/>
    </source>
</evidence>
<dbReference type="PANTHER" id="PTHR23280:SF21">
    <property type="entry name" value="PROTEIN 4.1 HOMOLOG"/>
    <property type="match status" value="1"/>
</dbReference>
<dbReference type="FunFam" id="1.20.80.10:FF:000001">
    <property type="entry name" value="Erythrocyte membrane protein band 4.1"/>
    <property type="match status" value="1"/>
</dbReference>
<dbReference type="InterPro" id="IPR029071">
    <property type="entry name" value="Ubiquitin-like_domsf"/>
</dbReference>
<dbReference type="SMART" id="SM01195">
    <property type="entry name" value="FA"/>
    <property type="match status" value="1"/>
</dbReference>
<dbReference type="InterPro" id="IPR011993">
    <property type="entry name" value="PH-like_dom_sf"/>
</dbReference>
<dbReference type="SMART" id="SM00295">
    <property type="entry name" value="B41"/>
    <property type="match status" value="1"/>
</dbReference>
<dbReference type="FunFam" id="2.30.29.30:FF:000001">
    <property type="entry name" value="Erythrocyte membrane protein band 4.1"/>
    <property type="match status" value="1"/>
</dbReference>
<dbReference type="EnsemblMetazoa" id="HelroT114027">
    <property type="protein sequence ID" value="HelroP114027"/>
    <property type="gene ID" value="HelroG114027"/>
</dbReference>
<dbReference type="InterPro" id="IPR019749">
    <property type="entry name" value="Band_41_domain"/>
</dbReference>
<dbReference type="EMBL" id="AMQM01006061">
    <property type="status" value="NOT_ANNOTATED_CDS"/>
    <property type="molecule type" value="Genomic_DNA"/>
</dbReference>
<name>T1EFY3_HELRO</name>
<dbReference type="InterPro" id="IPR018980">
    <property type="entry name" value="FERM_PH-like_C"/>
</dbReference>
<dbReference type="KEGG" id="hro:HELRODRAFT_114027"/>
<dbReference type="GO" id="GO:0031032">
    <property type="term" value="P:actomyosin structure organization"/>
    <property type="evidence" value="ECO:0000318"/>
    <property type="project" value="GO_Central"/>
</dbReference>
<dbReference type="OrthoDB" id="6589456at2759"/>
<dbReference type="PANTHER" id="PTHR23280">
    <property type="entry name" value="4.1 G PROTEIN"/>
    <property type="match status" value="1"/>
</dbReference>
<evidence type="ECO:0000313" key="8">
    <source>
        <dbReference type="EMBL" id="ESN98189.1"/>
    </source>
</evidence>
<evidence type="ECO:0000313" key="10">
    <source>
        <dbReference type="Proteomes" id="UP000015101"/>
    </source>
</evidence>
<evidence type="ECO:0000256" key="1">
    <source>
        <dbReference type="ARBA" id="ARBA00004245"/>
    </source>
</evidence>
<keyword evidence="2" id="KW-0963">Cytoplasm</keyword>
<evidence type="ECO:0000256" key="3">
    <source>
        <dbReference type="ARBA" id="ARBA00022553"/>
    </source>
</evidence>
<comment type="subcellular location">
    <subcellularLocation>
        <location evidence="1">Cytoplasm</location>
        <location evidence="1">Cytoskeleton</location>
    </subcellularLocation>
</comment>
<dbReference type="Gene3D" id="2.30.29.30">
    <property type="entry name" value="Pleckstrin-homology domain (PH domain)/Phosphotyrosine-binding domain (PTB)"/>
    <property type="match status" value="1"/>
</dbReference>
<dbReference type="GO" id="GO:0003779">
    <property type="term" value="F:actin binding"/>
    <property type="evidence" value="ECO:0007669"/>
    <property type="project" value="UniProtKB-KW"/>
</dbReference>
<evidence type="ECO:0000256" key="4">
    <source>
        <dbReference type="ARBA" id="ARBA00023203"/>
    </source>
</evidence>
<dbReference type="GeneID" id="20195485"/>
<dbReference type="Pfam" id="PF00373">
    <property type="entry name" value="FERM_M"/>
    <property type="match status" value="1"/>
</dbReference>
<dbReference type="InterPro" id="IPR000299">
    <property type="entry name" value="FERM_domain"/>
</dbReference>
<dbReference type="STRING" id="6412.T1EFY3"/>
<sequence>MAIIKLTEKYIEEKCSPADQNNSRVHWVQLSKRRMTTCKVLLLDGTELEVPIEKKTLGQELMDKVFEHLNLVERDYFSLSYRDGNDVKFWISKTKRINKQLKSDPCMCAFEVKFYPPDPIVLQEDITRYQLCLQLRRDILTGKLPCSFVTHALLGSYTVQSELGDYTPEEHGRGIDYIKDIRFAPNQNDELLEKIAELHRTHKGQTPADSELRYLENAKKLAMYGMDLHQAKDSEGVEILLGVCASGLVVYRDRLRINRFAWGKIQKISYKRNNFYIKLRPGEFEQIDNTIGFKLPNHQMAKRLWRTAVEHHTFFRFVFFPIWSGFQYEGRTEYQIRQATSLVDRPAPCFDRSGKKRVVGSRSIDGAVPMNGDKSGGGGAGAVDASTLEMRGKHPNKSASSNVPFASGEEERMMMAQDGKSQQRQPASGQQSATVPPTPPPSAAAATTPTFRSVNDGSMNADSNEDTLSVDQTKMMVTAKKAVIVSARPESTVLHKNEFVYDVDSQEITKDEHNNTVIKTTKTTTTRDNPPQPLPGRPLSTGEQTFTHTTT</sequence>
<dbReference type="AlphaFoldDB" id="T1EFY3"/>
<dbReference type="GO" id="GO:0005856">
    <property type="term" value="C:cytoskeleton"/>
    <property type="evidence" value="ECO:0000318"/>
    <property type="project" value="GO_Central"/>
</dbReference>
<dbReference type="SUPFAM" id="SSF47031">
    <property type="entry name" value="Second domain of FERM"/>
    <property type="match status" value="1"/>
</dbReference>
<proteinExistence type="predicted"/>
<dbReference type="InterPro" id="IPR035963">
    <property type="entry name" value="FERM_2"/>
</dbReference>
<dbReference type="Pfam" id="PF08736">
    <property type="entry name" value="FA"/>
    <property type="match status" value="1"/>
</dbReference>
<gene>
    <name evidence="9" type="primary">20195485</name>
    <name evidence="8" type="ORF">HELRODRAFT_114027</name>
</gene>
<organism evidence="9 10">
    <name type="scientific">Helobdella robusta</name>
    <name type="common">Californian leech</name>
    <dbReference type="NCBI Taxonomy" id="6412"/>
    <lineage>
        <taxon>Eukaryota</taxon>
        <taxon>Metazoa</taxon>
        <taxon>Spiralia</taxon>
        <taxon>Lophotrochozoa</taxon>
        <taxon>Annelida</taxon>
        <taxon>Clitellata</taxon>
        <taxon>Hirudinea</taxon>
        <taxon>Rhynchobdellida</taxon>
        <taxon>Glossiphoniidae</taxon>
        <taxon>Helobdella</taxon>
    </lineage>
</organism>
<accession>T1EFY3</accession>
<dbReference type="Pfam" id="PF09379">
    <property type="entry name" value="FERM_N"/>
    <property type="match status" value="1"/>
</dbReference>
<dbReference type="Gene3D" id="1.20.80.10">
    <property type="match status" value="1"/>
</dbReference>
<feature type="compositionally biased region" description="Polar residues" evidence="6">
    <location>
        <begin position="541"/>
        <end position="551"/>
    </location>
</feature>
<dbReference type="InterPro" id="IPR000798">
    <property type="entry name" value="Ez/rad/moesin-like"/>
</dbReference>
<dbReference type="RefSeq" id="XP_009023872.1">
    <property type="nucleotide sequence ID" value="XM_009025624.1"/>
</dbReference>
<dbReference type="PROSITE" id="PS00660">
    <property type="entry name" value="FERM_1"/>
    <property type="match status" value="1"/>
</dbReference>
<dbReference type="CDD" id="cd14473">
    <property type="entry name" value="FERM_B-lobe"/>
    <property type="match status" value="1"/>
</dbReference>
<dbReference type="PROSITE" id="PS50057">
    <property type="entry name" value="FERM_3"/>
    <property type="match status" value="1"/>
</dbReference>
<dbReference type="InterPro" id="IPR014847">
    <property type="entry name" value="FA"/>
</dbReference>
<evidence type="ECO:0000259" key="7">
    <source>
        <dbReference type="PROSITE" id="PS50057"/>
    </source>
</evidence>
<feature type="region of interest" description="Disordered" evidence="6">
    <location>
        <begin position="361"/>
        <end position="384"/>
    </location>
</feature>
<protein>
    <recommendedName>
        <fullName evidence="7">FERM domain-containing protein</fullName>
    </recommendedName>
</protein>
<evidence type="ECO:0000256" key="2">
    <source>
        <dbReference type="ARBA" id="ARBA00022490"/>
    </source>
</evidence>
<dbReference type="Pfam" id="PF09380">
    <property type="entry name" value="FERM_C"/>
    <property type="match status" value="1"/>
</dbReference>
<dbReference type="FunFam" id="3.10.20.90:FF:000002">
    <property type="entry name" value="Erythrocyte protein band 4.1-like 3"/>
    <property type="match status" value="1"/>
</dbReference>
<keyword evidence="3" id="KW-0597">Phosphoprotein</keyword>
<dbReference type="CDD" id="cd13184">
    <property type="entry name" value="FERM_C_4_1_family"/>
    <property type="match status" value="1"/>
</dbReference>
<evidence type="ECO:0000256" key="6">
    <source>
        <dbReference type="SAM" id="MobiDB-lite"/>
    </source>
</evidence>
<evidence type="ECO:0000313" key="9">
    <source>
        <dbReference type="EnsemblMetazoa" id="HelroP114027"/>
    </source>
</evidence>
<reference evidence="10" key="1">
    <citation type="submission" date="2012-12" db="EMBL/GenBank/DDBJ databases">
        <authorList>
            <person name="Hellsten U."/>
            <person name="Grimwood J."/>
            <person name="Chapman J.A."/>
            <person name="Shapiro H."/>
            <person name="Aerts A."/>
            <person name="Otillar R.P."/>
            <person name="Terry A.Y."/>
            <person name="Boore J.L."/>
            <person name="Simakov O."/>
            <person name="Marletaz F."/>
            <person name="Cho S.-J."/>
            <person name="Edsinger-Gonzales E."/>
            <person name="Havlak P."/>
            <person name="Kuo D.-H."/>
            <person name="Larsson T."/>
            <person name="Lv J."/>
            <person name="Arendt D."/>
            <person name="Savage R."/>
            <person name="Osoegawa K."/>
            <person name="de Jong P."/>
            <person name="Lindberg D.R."/>
            <person name="Seaver E.C."/>
            <person name="Weisblat D.A."/>
            <person name="Putnam N.H."/>
            <person name="Grigoriev I.V."/>
            <person name="Rokhsar D.S."/>
        </authorList>
    </citation>
    <scope>NUCLEOTIDE SEQUENCE</scope>
</reference>